<keyword evidence="2" id="KW-1185">Reference proteome</keyword>
<protein>
    <submittedName>
        <fullName evidence="1">Uncharacterized protein</fullName>
    </submittedName>
</protein>
<proteinExistence type="predicted"/>
<dbReference type="PANTHER" id="PTHR40761:SF1">
    <property type="entry name" value="CONSERVED INTEGRAL MEMBRANE ALANINE VALINE AND LEUCINE RICH PROTEIN-RELATED"/>
    <property type="match status" value="1"/>
</dbReference>
<accession>A0ABW0XX90</accession>
<gene>
    <name evidence="1" type="ORF">ACFP2V_35035</name>
</gene>
<dbReference type="RefSeq" id="WP_381219491.1">
    <property type="nucleotide sequence ID" value="NZ_JBHSPC010000147.1"/>
</dbReference>
<organism evidence="1 2">
    <name type="scientific">Streptomyces incanus</name>
    <dbReference type="NCBI Taxonomy" id="887453"/>
    <lineage>
        <taxon>Bacteria</taxon>
        <taxon>Bacillati</taxon>
        <taxon>Actinomycetota</taxon>
        <taxon>Actinomycetes</taxon>
        <taxon>Kitasatosporales</taxon>
        <taxon>Streptomycetaceae</taxon>
        <taxon>Streptomyces</taxon>
    </lineage>
</organism>
<name>A0ABW0XX90_9ACTN</name>
<dbReference type="EMBL" id="JBHSPC010000147">
    <property type="protein sequence ID" value="MFC5675088.1"/>
    <property type="molecule type" value="Genomic_DNA"/>
</dbReference>
<dbReference type="PANTHER" id="PTHR40761">
    <property type="entry name" value="CONSERVED INTEGRAL MEMBRANE ALANINE VALINE AND LEUCINE RICH PROTEIN-RELATED"/>
    <property type="match status" value="1"/>
</dbReference>
<reference evidence="2" key="1">
    <citation type="journal article" date="2019" name="Int. J. Syst. Evol. Microbiol.">
        <title>The Global Catalogue of Microorganisms (GCM) 10K type strain sequencing project: providing services to taxonomists for standard genome sequencing and annotation.</title>
        <authorList>
            <consortium name="The Broad Institute Genomics Platform"/>
            <consortium name="The Broad Institute Genome Sequencing Center for Infectious Disease"/>
            <person name="Wu L."/>
            <person name="Ma J."/>
        </authorList>
    </citation>
    <scope>NUCLEOTIDE SEQUENCE [LARGE SCALE GENOMIC DNA]</scope>
    <source>
        <strain evidence="2">JCM 13852</strain>
    </source>
</reference>
<evidence type="ECO:0000313" key="1">
    <source>
        <dbReference type="EMBL" id="MFC5675088.1"/>
    </source>
</evidence>
<comment type="caution">
    <text evidence="1">The sequence shown here is derived from an EMBL/GenBank/DDBJ whole genome shotgun (WGS) entry which is preliminary data.</text>
</comment>
<dbReference type="Proteomes" id="UP001596183">
    <property type="component" value="Unassembled WGS sequence"/>
</dbReference>
<evidence type="ECO:0000313" key="2">
    <source>
        <dbReference type="Proteomes" id="UP001596183"/>
    </source>
</evidence>
<sequence>MQQAAASVPENTSPRPSLFLDLPRGPLWPAGAAMSVFSYVVQDIALAFGSLALVLPPAARDLVFAPPMVARHREKRLTRRVVRPAGVHRGTAA</sequence>